<dbReference type="PANTHER" id="PTHR30249">
    <property type="entry name" value="PUTATIVE SEROTONIN TRANSPORTER"/>
    <property type="match status" value="1"/>
</dbReference>
<dbReference type="RefSeq" id="WP_029619506.1">
    <property type="nucleotide sequence ID" value="NZ_CAJXID010000015.1"/>
</dbReference>
<reference evidence="6 7" key="1">
    <citation type="submission" date="2014-06" db="EMBL/GenBank/DDBJ databases">
        <title>Rhizobium pelagicum/R2-400B4.</title>
        <authorList>
            <person name="Kimes N.E."/>
            <person name="Lopez-Perez M."/>
        </authorList>
    </citation>
    <scope>NUCLEOTIDE SEQUENCE [LARGE SCALE GENOMIC DNA]</scope>
    <source>
        <strain evidence="6 7">R2-400B4</strain>
    </source>
</reference>
<evidence type="ECO:0000256" key="1">
    <source>
        <dbReference type="ARBA" id="ARBA00004141"/>
    </source>
</evidence>
<dbReference type="InterPro" id="IPR007300">
    <property type="entry name" value="CidB/LrgB"/>
</dbReference>
<dbReference type="OrthoDB" id="9811701at2"/>
<organism evidence="6 7">
    <name type="scientific">Pseudorhizobium pelagicum</name>
    <dbReference type="NCBI Taxonomy" id="1509405"/>
    <lineage>
        <taxon>Bacteria</taxon>
        <taxon>Pseudomonadati</taxon>
        <taxon>Pseudomonadota</taxon>
        <taxon>Alphaproteobacteria</taxon>
        <taxon>Hyphomicrobiales</taxon>
        <taxon>Rhizobiaceae</taxon>
        <taxon>Rhizobium/Agrobacterium group</taxon>
        <taxon>Pseudorhizobium</taxon>
    </lineage>
</organism>
<feature type="transmembrane region" description="Helical" evidence="5">
    <location>
        <begin position="7"/>
        <end position="29"/>
    </location>
</feature>
<feature type="transmembrane region" description="Helical" evidence="5">
    <location>
        <begin position="41"/>
        <end position="59"/>
    </location>
</feature>
<sequence length="239" mass="25354">MRSPVDLWVYLSTSPLIWLTLTLCTWIGASEISRRLDRNPLANPVLTSILFLSLVMTIFDIPYERFFEGAQFVHFLLGPATVAIAVPLFRQWARVKRLLLPIAAALMVGSLMAVLSVVALGSLLGLSDEVMISFLPKSATAGVAMAISASLGGNPSLTAVLVILTGIIGALIVTPFMNLMQIRDYAARGFAVGLTSHGIGTARAYEVDETAGLFAGIAMALNAVATAAVVPIAAAWLIR</sequence>
<evidence type="ECO:0000313" key="6">
    <source>
        <dbReference type="EMBL" id="KEQ06354.1"/>
    </source>
</evidence>
<proteinExistence type="predicted"/>
<feature type="transmembrane region" description="Helical" evidence="5">
    <location>
        <begin position="71"/>
        <end position="89"/>
    </location>
</feature>
<accession>A0A922NXG1</accession>
<dbReference type="Pfam" id="PF04172">
    <property type="entry name" value="LrgB"/>
    <property type="match status" value="1"/>
</dbReference>
<protein>
    <submittedName>
        <fullName evidence="6">Membrane protein</fullName>
    </submittedName>
</protein>
<dbReference type="EMBL" id="JOKJ01000016">
    <property type="protein sequence ID" value="KEQ06354.1"/>
    <property type="molecule type" value="Genomic_DNA"/>
</dbReference>
<keyword evidence="7" id="KW-1185">Reference proteome</keyword>
<name>A0A922NXG1_9HYPH</name>
<comment type="caution">
    <text evidence="6">The sequence shown here is derived from an EMBL/GenBank/DDBJ whole genome shotgun (WGS) entry which is preliminary data.</text>
</comment>
<dbReference type="PANTHER" id="PTHR30249:SF0">
    <property type="entry name" value="PLASTIDAL GLYCOLATE_GLYCERATE TRANSLOCATOR 1, CHLOROPLASTIC"/>
    <property type="match status" value="1"/>
</dbReference>
<dbReference type="AlphaFoldDB" id="A0A922NXG1"/>
<evidence type="ECO:0000256" key="3">
    <source>
        <dbReference type="ARBA" id="ARBA00022989"/>
    </source>
</evidence>
<dbReference type="Proteomes" id="UP000052167">
    <property type="component" value="Unassembled WGS sequence"/>
</dbReference>
<keyword evidence="2 5" id="KW-0812">Transmembrane</keyword>
<feature type="transmembrane region" description="Helical" evidence="5">
    <location>
        <begin position="98"/>
        <end position="124"/>
    </location>
</feature>
<gene>
    <name evidence="6" type="ORF">GV68_06690</name>
</gene>
<dbReference type="GO" id="GO:0016020">
    <property type="term" value="C:membrane"/>
    <property type="evidence" value="ECO:0007669"/>
    <property type="project" value="UniProtKB-SubCell"/>
</dbReference>
<comment type="subcellular location">
    <subcellularLocation>
        <location evidence="1">Membrane</location>
        <topology evidence="1">Multi-pass membrane protein</topology>
    </subcellularLocation>
</comment>
<evidence type="ECO:0000256" key="2">
    <source>
        <dbReference type="ARBA" id="ARBA00022692"/>
    </source>
</evidence>
<evidence type="ECO:0000256" key="4">
    <source>
        <dbReference type="ARBA" id="ARBA00023136"/>
    </source>
</evidence>
<feature type="transmembrane region" description="Helical" evidence="5">
    <location>
        <begin position="211"/>
        <end position="238"/>
    </location>
</feature>
<feature type="transmembrane region" description="Helical" evidence="5">
    <location>
        <begin position="144"/>
        <end position="173"/>
    </location>
</feature>
<evidence type="ECO:0000313" key="7">
    <source>
        <dbReference type="Proteomes" id="UP000052167"/>
    </source>
</evidence>
<evidence type="ECO:0000256" key="5">
    <source>
        <dbReference type="SAM" id="Phobius"/>
    </source>
</evidence>
<keyword evidence="4 5" id="KW-0472">Membrane</keyword>
<keyword evidence="3 5" id="KW-1133">Transmembrane helix</keyword>